<evidence type="ECO:0000313" key="1">
    <source>
        <dbReference type="EMBL" id="MDJ1137125.1"/>
    </source>
</evidence>
<accession>A0ABT7A724</accession>
<sequence length="230" mass="25271">MTSIDDLLANARVPTTSGDAFDVGAALRRLARDAAEAIPPRDMLRSARAGEHLSVICRWYLNRPDAADHVDRLAQDPDTDTPADVREEQLDVDGALVFACLLHLTEHPESAQFWWQLAAGAGHRAAAYCLHLHHLARGETREAQHWIHQVTDTLLDTPAPDKDFLVSLEKMTRFVRVTGCTRASPPTGGLEMEVVRLAASGTGSCIILRRPDRGLAAQLHRFNAPDNSYG</sequence>
<evidence type="ECO:0000313" key="2">
    <source>
        <dbReference type="Proteomes" id="UP001214441"/>
    </source>
</evidence>
<reference evidence="1 2" key="1">
    <citation type="submission" date="2023-05" db="EMBL/GenBank/DDBJ databases">
        <title>Streptantibioticus silvisoli sp. nov., acidotolerant actinomycetes 1 from pine litter.</title>
        <authorList>
            <person name="Swiecimska M."/>
            <person name="Golinska P."/>
            <person name="Sangal V."/>
            <person name="Wachnowicz B."/>
            <person name="Goodfellow M."/>
        </authorList>
    </citation>
    <scope>NUCLEOTIDE SEQUENCE [LARGE SCALE GENOMIC DNA]</scope>
    <source>
        <strain evidence="1 2">DSM 42109</strain>
    </source>
</reference>
<comment type="caution">
    <text evidence="1">The sequence shown here is derived from an EMBL/GenBank/DDBJ whole genome shotgun (WGS) entry which is preliminary data.</text>
</comment>
<proteinExistence type="predicted"/>
<organism evidence="1 2">
    <name type="scientific">Streptomyces iconiensis</name>
    <dbReference type="NCBI Taxonomy" id="1384038"/>
    <lineage>
        <taxon>Bacteria</taxon>
        <taxon>Bacillati</taxon>
        <taxon>Actinomycetota</taxon>
        <taxon>Actinomycetes</taxon>
        <taxon>Kitasatosporales</taxon>
        <taxon>Streptomycetaceae</taxon>
        <taxon>Streptomyces</taxon>
    </lineage>
</organism>
<dbReference type="Proteomes" id="UP001214441">
    <property type="component" value="Unassembled WGS sequence"/>
</dbReference>
<protein>
    <submittedName>
        <fullName evidence="1">Uncharacterized protein</fullName>
    </submittedName>
</protein>
<keyword evidence="2" id="KW-1185">Reference proteome</keyword>
<gene>
    <name evidence="1" type="ORF">NMN56_035315</name>
</gene>
<name>A0ABT7A724_9ACTN</name>
<dbReference type="EMBL" id="JANCPR020000051">
    <property type="protein sequence ID" value="MDJ1137125.1"/>
    <property type="molecule type" value="Genomic_DNA"/>
</dbReference>
<dbReference type="RefSeq" id="WP_274041248.1">
    <property type="nucleotide sequence ID" value="NZ_JANCPR020000051.1"/>
</dbReference>